<evidence type="ECO:0000313" key="2">
    <source>
        <dbReference type="Proteomes" id="UP000326396"/>
    </source>
</evidence>
<evidence type="ECO:0000313" key="1">
    <source>
        <dbReference type="EMBL" id="KAD4584153.1"/>
    </source>
</evidence>
<organism evidence="1 2">
    <name type="scientific">Mikania micrantha</name>
    <name type="common">bitter vine</name>
    <dbReference type="NCBI Taxonomy" id="192012"/>
    <lineage>
        <taxon>Eukaryota</taxon>
        <taxon>Viridiplantae</taxon>
        <taxon>Streptophyta</taxon>
        <taxon>Embryophyta</taxon>
        <taxon>Tracheophyta</taxon>
        <taxon>Spermatophyta</taxon>
        <taxon>Magnoliopsida</taxon>
        <taxon>eudicotyledons</taxon>
        <taxon>Gunneridae</taxon>
        <taxon>Pentapetalae</taxon>
        <taxon>asterids</taxon>
        <taxon>campanulids</taxon>
        <taxon>Asterales</taxon>
        <taxon>Asteraceae</taxon>
        <taxon>Asteroideae</taxon>
        <taxon>Heliantheae alliance</taxon>
        <taxon>Eupatorieae</taxon>
        <taxon>Mikania</taxon>
    </lineage>
</organism>
<dbReference type="Proteomes" id="UP000326396">
    <property type="component" value="Linkage Group LG2"/>
</dbReference>
<dbReference type="EMBL" id="SZYD01000012">
    <property type="protein sequence ID" value="KAD4584153.1"/>
    <property type="molecule type" value="Genomic_DNA"/>
</dbReference>
<keyword evidence="2" id="KW-1185">Reference proteome</keyword>
<dbReference type="AlphaFoldDB" id="A0A5N6N9Z3"/>
<proteinExistence type="predicted"/>
<sequence length="135" mass="14405">MVGGVGDDVDLAAFVAKFCFKPDGAVGETMPIVRPIGGATPTTVDRVSGETSTGGIQHLYSVNRRLNTTSGGGGRVSAQTLPTYVDNGCISHLIPTLYDDDWDADKICHMYDQNWQCVIARKKEKSLVNSGKTIG</sequence>
<gene>
    <name evidence="1" type="ORF">E3N88_21754</name>
</gene>
<dbReference type="OrthoDB" id="10618592at2759"/>
<comment type="caution">
    <text evidence="1">The sequence shown here is derived from an EMBL/GenBank/DDBJ whole genome shotgun (WGS) entry which is preliminary data.</text>
</comment>
<reference evidence="1 2" key="1">
    <citation type="submission" date="2019-05" db="EMBL/GenBank/DDBJ databases">
        <title>Mikania micrantha, genome provides insights into the molecular mechanism of rapid growth.</title>
        <authorList>
            <person name="Liu B."/>
        </authorList>
    </citation>
    <scope>NUCLEOTIDE SEQUENCE [LARGE SCALE GENOMIC DNA]</scope>
    <source>
        <strain evidence="1">NLD-2019</strain>
        <tissue evidence="1">Leaf</tissue>
    </source>
</reference>
<protein>
    <submittedName>
        <fullName evidence="1">Uncharacterized protein</fullName>
    </submittedName>
</protein>
<accession>A0A5N6N9Z3</accession>
<name>A0A5N6N9Z3_9ASTR</name>